<keyword evidence="13" id="KW-1185">Reference proteome</keyword>
<feature type="domain" description="Signal transduction histidine kinase subgroup 3 dimerisation and phosphoacceptor" evidence="11">
    <location>
        <begin position="472"/>
        <end position="537"/>
    </location>
</feature>
<evidence type="ECO:0000256" key="9">
    <source>
        <dbReference type="SAM" id="Phobius"/>
    </source>
</evidence>
<keyword evidence="5" id="KW-0547">Nucleotide-binding</keyword>
<accession>A0A1I1NLQ5</accession>
<evidence type="ECO:0000256" key="8">
    <source>
        <dbReference type="ARBA" id="ARBA00023012"/>
    </source>
</evidence>
<dbReference type="InterPro" id="IPR036890">
    <property type="entry name" value="HATPase_C_sf"/>
</dbReference>
<feature type="transmembrane region" description="Helical" evidence="9">
    <location>
        <begin position="112"/>
        <end position="133"/>
    </location>
</feature>
<keyword evidence="4" id="KW-0808">Transferase</keyword>
<dbReference type="Pfam" id="PF02518">
    <property type="entry name" value="HATPase_c"/>
    <property type="match status" value="1"/>
</dbReference>
<feature type="transmembrane region" description="Helical" evidence="9">
    <location>
        <begin position="86"/>
        <end position="106"/>
    </location>
</feature>
<evidence type="ECO:0000256" key="6">
    <source>
        <dbReference type="ARBA" id="ARBA00022777"/>
    </source>
</evidence>
<dbReference type="EC" id="2.7.13.3" evidence="2"/>
<reference evidence="13" key="1">
    <citation type="submission" date="2016-10" db="EMBL/GenBank/DDBJ databases">
        <authorList>
            <person name="Varghese N."/>
            <person name="Submissions S."/>
        </authorList>
    </citation>
    <scope>NUCLEOTIDE SEQUENCE [LARGE SCALE GENOMIC DNA]</scope>
    <source>
        <strain evidence="13">DSM 45962</strain>
    </source>
</reference>
<keyword evidence="9" id="KW-1133">Transmembrane helix</keyword>
<evidence type="ECO:0000313" key="12">
    <source>
        <dbReference type="EMBL" id="SFC98447.1"/>
    </source>
</evidence>
<feature type="transmembrane region" description="Helical" evidence="9">
    <location>
        <begin position="53"/>
        <end position="74"/>
    </location>
</feature>
<keyword evidence="9" id="KW-0472">Membrane</keyword>
<dbReference type="Gene3D" id="3.30.565.10">
    <property type="entry name" value="Histidine kinase-like ATPase, C-terminal domain"/>
    <property type="match status" value="1"/>
</dbReference>
<keyword evidence="9" id="KW-0812">Transmembrane</keyword>
<dbReference type="GO" id="GO:0046983">
    <property type="term" value="F:protein dimerization activity"/>
    <property type="evidence" value="ECO:0007669"/>
    <property type="project" value="InterPro"/>
</dbReference>
<dbReference type="PANTHER" id="PTHR24421">
    <property type="entry name" value="NITRATE/NITRITE SENSOR PROTEIN NARX-RELATED"/>
    <property type="match status" value="1"/>
</dbReference>
<gene>
    <name evidence="12" type="ORF">SAMN05661030_2176</name>
</gene>
<dbReference type="GO" id="GO:0005524">
    <property type="term" value="F:ATP binding"/>
    <property type="evidence" value="ECO:0007669"/>
    <property type="project" value="UniProtKB-KW"/>
</dbReference>
<dbReference type="EMBL" id="FOMD01000002">
    <property type="protein sequence ID" value="SFC98447.1"/>
    <property type="molecule type" value="Genomic_DNA"/>
</dbReference>
<keyword evidence="3" id="KW-0597">Phosphoprotein</keyword>
<dbReference type="PANTHER" id="PTHR24421:SF10">
    <property type="entry name" value="NITRATE_NITRITE SENSOR PROTEIN NARQ"/>
    <property type="match status" value="1"/>
</dbReference>
<evidence type="ECO:0000256" key="5">
    <source>
        <dbReference type="ARBA" id="ARBA00022741"/>
    </source>
</evidence>
<name>A0A1I1NLQ5_9ACTN</name>
<evidence type="ECO:0000259" key="10">
    <source>
        <dbReference type="Pfam" id="PF02518"/>
    </source>
</evidence>
<dbReference type="GO" id="GO:0000155">
    <property type="term" value="F:phosphorelay sensor kinase activity"/>
    <property type="evidence" value="ECO:0007669"/>
    <property type="project" value="InterPro"/>
</dbReference>
<feature type="domain" description="Histidine kinase/HSP90-like ATPase" evidence="10">
    <location>
        <begin position="582"/>
        <end position="665"/>
    </location>
</feature>
<evidence type="ECO:0000256" key="1">
    <source>
        <dbReference type="ARBA" id="ARBA00000085"/>
    </source>
</evidence>
<evidence type="ECO:0000259" key="11">
    <source>
        <dbReference type="Pfam" id="PF07730"/>
    </source>
</evidence>
<evidence type="ECO:0000256" key="2">
    <source>
        <dbReference type="ARBA" id="ARBA00012438"/>
    </source>
</evidence>
<evidence type="ECO:0000256" key="3">
    <source>
        <dbReference type="ARBA" id="ARBA00022553"/>
    </source>
</evidence>
<feature type="transmembrane region" description="Helical" evidence="9">
    <location>
        <begin position="305"/>
        <end position="322"/>
    </location>
</feature>
<sequence length="665" mass="67616">MLARVPRGPQVGQHGRVALPRTRALTVLLVVGWLGCAGVQLALRALAPDRVDGVDALLTLVALAPTVLLGALLAVRRPDSPVGPALTALAALPALAFTLQAAGAVVGGDLGAALSSGGWVHLVTGFGLLCQVFPDGVLPGARWRLLPAAFLAVAVSLQVVLGLVGAGVLRVPPAVLLPGYLALLLALAASVAPLVVRHRRGPPRVRRQVGWLALGASSVPVLLAAGWGAQLAGVPAGPAYLPVLAALLLAVPASVAVAVLRHDVLDVDRLLGQTAAWLATAVTAAAVFAVGVWATVRLVPGQDTAAGAAAGAFLAAVGLLPLHRRALAVAGRVLDRERTVLHARLRSWVHDVRDGRADPAGVTAVLRAVLDDPDLDLLLRLPGGDGLVTPGGASAGEPPGGDPGLVPLRSHGVDVGVLRLGRVGTRRLRVAREAVLELGLPIELARLQVGLRAALTAVRDSRARLVGAAAAERVRLERDLHDGAQTDLLAIGMALRRLARTGDLPADESVELDAAVHGIEQVVAELRRLAHGVRPARLDDGLVAAVRELAAAGPLPVEVVAAGLDGAGPAGAVDEVRTTTAYFVVAEALANTYKHARADRAAVCIEHVGGRLRVQVHDDGVGGAGDGGTGGGAVLRTVRDRVLAVGGRLAVDSPAGAGTTVTAEL</sequence>
<feature type="transmembrane region" description="Helical" evidence="9">
    <location>
        <begin position="145"/>
        <end position="169"/>
    </location>
</feature>
<evidence type="ECO:0000313" key="13">
    <source>
        <dbReference type="Proteomes" id="UP000199022"/>
    </source>
</evidence>
<feature type="transmembrane region" description="Helical" evidence="9">
    <location>
        <begin position="272"/>
        <end position="293"/>
    </location>
</feature>
<keyword evidence="8" id="KW-0902">Two-component regulatory system</keyword>
<evidence type="ECO:0000256" key="4">
    <source>
        <dbReference type="ARBA" id="ARBA00022679"/>
    </source>
</evidence>
<organism evidence="12 13">
    <name type="scientific">Klenkia taihuensis</name>
    <dbReference type="NCBI Taxonomy" id="1225127"/>
    <lineage>
        <taxon>Bacteria</taxon>
        <taxon>Bacillati</taxon>
        <taxon>Actinomycetota</taxon>
        <taxon>Actinomycetes</taxon>
        <taxon>Geodermatophilales</taxon>
        <taxon>Geodermatophilaceae</taxon>
        <taxon>Klenkia</taxon>
    </lineage>
</organism>
<dbReference type="Gene3D" id="1.20.5.1930">
    <property type="match status" value="1"/>
</dbReference>
<dbReference type="STRING" id="1225127.SAMN05661030_2176"/>
<keyword evidence="7" id="KW-0067">ATP-binding</keyword>
<dbReference type="InterPro" id="IPR050482">
    <property type="entry name" value="Sensor_HK_TwoCompSys"/>
</dbReference>
<feature type="transmembrane region" description="Helical" evidence="9">
    <location>
        <begin position="175"/>
        <end position="196"/>
    </location>
</feature>
<comment type="catalytic activity">
    <reaction evidence="1">
        <text>ATP + protein L-histidine = ADP + protein N-phospho-L-histidine.</text>
        <dbReference type="EC" id="2.7.13.3"/>
    </reaction>
</comment>
<keyword evidence="6 12" id="KW-0418">Kinase</keyword>
<dbReference type="Proteomes" id="UP000199022">
    <property type="component" value="Unassembled WGS sequence"/>
</dbReference>
<feature type="transmembrane region" description="Helical" evidence="9">
    <location>
        <begin position="239"/>
        <end position="260"/>
    </location>
</feature>
<evidence type="ECO:0000256" key="7">
    <source>
        <dbReference type="ARBA" id="ARBA00022840"/>
    </source>
</evidence>
<protein>
    <recommendedName>
        <fullName evidence="2">histidine kinase</fullName>
        <ecNumber evidence="2">2.7.13.3</ecNumber>
    </recommendedName>
</protein>
<dbReference type="InterPro" id="IPR011712">
    <property type="entry name" value="Sig_transdc_His_kin_sub3_dim/P"/>
</dbReference>
<dbReference type="GO" id="GO:0016020">
    <property type="term" value="C:membrane"/>
    <property type="evidence" value="ECO:0007669"/>
    <property type="project" value="InterPro"/>
</dbReference>
<dbReference type="SUPFAM" id="SSF55874">
    <property type="entry name" value="ATPase domain of HSP90 chaperone/DNA topoisomerase II/histidine kinase"/>
    <property type="match status" value="1"/>
</dbReference>
<proteinExistence type="predicted"/>
<dbReference type="AlphaFoldDB" id="A0A1I1NLQ5"/>
<dbReference type="InterPro" id="IPR003594">
    <property type="entry name" value="HATPase_dom"/>
</dbReference>
<feature type="transmembrane region" description="Helical" evidence="9">
    <location>
        <begin position="24"/>
        <end position="47"/>
    </location>
</feature>
<feature type="transmembrane region" description="Helical" evidence="9">
    <location>
        <begin position="208"/>
        <end position="227"/>
    </location>
</feature>
<dbReference type="Pfam" id="PF07730">
    <property type="entry name" value="HisKA_3"/>
    <property type="match status" value="1"/>
</dbReference>